<accession>A0ABD3IL95</accession>
<organism evidence="1 2">
    <name type="scientific">Eucalyptus globulus</name>
    <name type="common">Tasmanian blue gum</name>
    <dbReference type="NCBI Taxonomy" id="34317"/>
    <lineage>
        <taxon>Eukaryota</taxon>
        <taxon>Viridiplantae</taxon>
        <taxon>Streptophyta</taxon>
        <taxon>Embryophyta</taxon>
        <taxon>Tracheophyta</taxon>
        <taxon>Spermatophyta</taxon>
        <taxon>Magnoliopsida</taxon>
        <taxon>eudicotyledons</taxon>
        <taxon>Gunneridae</taxon>
        <taxon>Pentapetalae</taxon>
        <taxon>rosids</taxon>
        <taxon>malvids</taxon>
        <taxon>Myrtales</taxon>
        <taxon>Myrtaceae</taxon>
        <taxon>Myrtoideae</taxon>
        <taxon>Eucalypteae</taxon>
        <taxon>Eucalyptus</taxon>
    </lineage>
</organism>
<dbReference type="Proteomes" id="UP001634007">
    <property type="component" value="Unassembled WGS sequence"/>
</dbReference>
<comment type="caution">
    <text evidence="1">The sequence shown here is derived from an EMBL/GenBank/DDBJ whole genome shotgun (WGS) entry which is preliminary data.</text>
</comment>
<dbReference type="AlphaFoldDB" id="A0ABD3IL95"/>
<reference evidence="1 2" key="1">
    <citation type="submission" date="2024-11" db="EMBL/GenBank/DDBJ databases">
        <title>Chromosome-level genome assembly of Eucalyptus globulus Labill. provides insights into its genome evolution.</title>
        <authorList>
            <person name="Li X."/>
        </authorList>
    </citation>
    <scope>NUCLEOTIDE SEQUENCE [LARGE SCALE GENOMIC DNA]</scope>
    <source>
        <strain evidence="1">CL2024</strain>
        <tissue evidence="1">Fresh tender leaves</tissue>
    </source>
</reference>
<name>A0ABD3IL95_EUCGL</name>
<keyword evidence="2" id="KW-1185">Reference proteome</keyword>
<evidence type="ECO:0000313" key="1">
    <source>
        <dbReference type="EMBL" id="KAL3714794.1"/>
    </source>
</evidence>
<protein>
    <submittedName>
        <fullName evidence="1">Uncharacterized protein</fullName>
    </submittedName>
</protein>
<evidence type="ECO:0000313" key="2">
    <source>
        <dbReference type="Proteomes" id="UP001634007"/>
    </source>
</evidence>
<dbReference type="EMBL" id="JBJKBG010000011">
    <property type="protein sequence ID" value="KAL3714794.1"/>
    <property type="molecule type" value="Genomic_DNA"/>
</dbReference>
<gene>
    <name evidence="1" type="ORF">ACJRO7_006662</name>
</gene>
<sequence>MPLHHRTLPSESCLVLPPFPGLFPSGSPTCTPHPMAGPLLANLCVAAISIEKILARHRCCEGRYLPFIPDVRDVGETAVVGGGGISVLMLERSWRFTWFAMKDGGEYEISPLFGRFRGLCFGAPRL</sequence>
<proteinExistence type="predicted"/>